<evidence type="ECO:0000313" key="2">
    <source>
        <dbReference type="EMBL" id="GJN24845.1"/>
    </source>
</evidence>
<evidence type="ECO:0000313" key="3">
    <source>
        <dbReference type="Proteomes" id="UP001054889"/>
    </source>
</evidence>
<gene>
    <name evidence="2" type="primary">gb12613</name>
    <name evidence="2" type="ORF">PR202_gb12613</name>
</gene>
<dbReference type="EMBL" id="BQKI01000077">
    <property type="protein sequence ID" value="GJN24845.1"/>
    <property type="molecule type" value="Genomic_DNA"/>
</dbReference>
<evidence type="ECO:0000256" key="1">
    <source>
        <dbReference type="SAM" id="MobiDB-lite"/>
    </source>
</evidence>
<proteinExistence type="predicted"/>
<sequence length="96" mass="10259">MSVVDSEPSGRPPTGGTGCGTSRMRGDSSSGTPPSLEAFFGVHTKVAVWPRRASRLDSSRKGIMWPKASYGNTIMWRDFCFVSAMNGLASCILGSR</sequence>
<dbReference type="Proteomes" id="UP001054889">
    <property type="component" value="Unassembled WGS sequence"/>
</dbReference>
<comment type="caution">
    <text evidence="2">The sequence shown here is derived from an EMBL/GenBank/DDBJ whole genome shotgun (WGS) entry which is preliminary data.</text>
</comment>
<reference evidence="2" key="1">
    <citation type="journal article" date="2018" name="DNA Res.">
        <title>Multiple hybrid de novo genome assembly of finger millet, an orphan allotetraploid crop.</title>
        <authorList>
            <person name="Hatakeyama M."/>
            <person name="Aluri S."/>
            <person name="Balachadran M.T."/>
            <person name="Sivarajan S.R."/>
            <person name="Patrignani A."/>
            <person name="Gruter S."/>
            <person name="Poveda L."/>
            <person name="Shimizu-Inatsugi R."/>
            <person name="Baeten J."/>
            <person name="Francoijs K.J."/>
            <person name="Nataraja K.N."/>
            <person name="Reddy Y.A.N."/>
            <person name="Phadnis S."/>
            <person name="Ravikumar R.L."/>
            <person name="Schlapbach R."/>
            <person name="Sreeman S.M."/>
            <person name="Shimizu K.K."/>
        </authorList>
    </citation>
    <scope>NUCLEOTIDE SEQUENCE</scope>
</reference>
<keyword evidence="3" id="KW-1185">Reference proteome</keyword>
<protein>
    <submittedName>
        <fullName evidence="2">Uncharacterized protein</fullName>
    </submittedName>
</protein>
<organism evidence="2 3">
    <name type="scientific">Eleusine coracana subsp. coracana</name>
    <dbReference type="NCBI Taxonomy" id="191504"/>
    <lineage>
        <taxon>Eukaryota</taxon>
        <taxon>Viridiplantae</taxon>
        <taxon>Streptophyta</taxon>
        <taxon>Embryophyta</taxon>
        <taxon>Tracheophyta</taxon>
        <taxon>Spermatophyta</taxon>
        <taxon>Magnoliopsida</taxon>
        <taxon>Liliopsida</taxon>
        <taxon>Poales</taxon>
        <taxon>Poaceae</taxon>
        <taxon>PACMAD clade</taxon>
        <taxon>Chloridoideae</taxon>
        <taxon>Cynodonteae</taxon>
        <taxon>Eleusininae</taxon>
        <taxon>Eleusine</taxon>
    </lineage>
</organism>
<name>A0AAV5EQC3_ELECO</name>
<feature type="compositionally biased region" description="Low complexity" evidence="1">
    <location>
        <begin position="1"/>
        <end position="12"/>
    </location>
</feature>
<reference evidence="2" key="2">
    <citation type="submission" date="2021-12" db="EMBL/GenBank/DDBJ databases">
        <title>Resequencing data analysis of finger millet.</title>
        <authorList>
            <person name="Hatakeyama M."/>
            <person name="Aluri S."/>
            <person name="Balachadran M.T."/>
            <person name="Sivarajan S.R."/>
            <person name="Poveda L."/>
            <person name="Shimizu-Inatsugi R."/>
            <person name="Schlapbach R."/>
            <person name="Sreeman S.M."/>
            <person name="Shimizu K.K."/>
        </authorList>
    </citation>
    <scope>NUCLEOTIDE SEQUENCE</scope>
</reference>
<feature type="region of interest" description="Disordered" evidence="1">
    <location>
        <begin position="1"/>
        <end position="35"/>
    </location>
</feature>
<accession>A0AAV5EQC3</accession>
<dbReference type="AlphaFoldDB" id="A0AAV5EQC3"/>